<dbReference type="EMBL" id="CP121195">
    <property type="protein sequence ID" value="XBH14324.1"/>
    <property type="molecule type" value="Genomic_DNA"/>
</dbReference>
<sequence length="214" mass="23118">MANEMVRRGGESLAKRNESVVKKHAKKSVKHAAKKAAKHAPKKAAKHAKKSAKHLKRDKKSDAALEKAFHHLQRAAAVISLIEKDAGGDLRMLLSQGVEIYSVATDSVTKQNAKSALGLLRAAEHLAMAGLYSAREKYRPAAAPSGALEPEGFAELRSRFSKVTVVERKGYGGRVQSMGLELLKRSEGADHDPHLAWELRMAADGLCLALEAGL</sequence>
<accession>A0AAU7D998</accession>
<feature type="region of interest" description="Disordered" evidence="1">
    <location>
        <begin position="1"/>
        <end position="61"/>
    </location>
</feature>
<dbReference type="EMBL" id="CP121194">
    <property type="protein sequence ID" value="XBH10897.1"/>
    <property type="molecule type" value="Genomic_DNA"/>
</dbReference>
<reference evidence="2" key="1">
    <citation type="submission" date="2023-03" db="EMBL/GenBank/DDBJ databases">
        <title>Edaphobacter sp.</title>
        <authorList>
            <person name="Huber K.J."/>
            <person name="Papendorf J."/>
            <person name="Pilke C."/>
            <person name="Bunk B."/>
            <person name="Sproeer C."/>
            <person name="Pester M."/>
        </authorList>
    </citation>
    <scope>NUCLEOTIDE SEQUENCE</scope>
    <source>
        <strain evidence="2">DSM 109919</strain>
        <strain evidence="3">DSM 109920</strain>
    </source>
</reference>
<feature type="compositionally biased region" description="Basic residues" evidence="1">
    <location>
        <begin position="22"/>
        <end position="58"/>
    </location>
</feature>
<evidence type="ECO:0000256" key="1">
    <source>
        <dbReference type="SAM" id="MobiDB-lite"/>
    </source>
</evidence>
<accession>A0AAU7CZ13</accession>
<dbReference type="AlphaFoldDB" id="A0AAU7CZ13"/>
<dbReference type="RefSeq" id="WP_348268387.1">
    <property type="nucleotide sequence ID" value="NZ_CP121194.1"/>
</dbReference>
<dbReference type="KEGG" id="epl:P4G45_04005"/>
<feature type="compositionally biased region" description="Basic and acidic residues" evidence="1">
    <location>
        <begin position="1"/>
        <end position="21"/>
    </location>
</feature>
<name>A0AAU7CZ13_9BACT</name>
<evidence type="ECO:0000313" key="3">
    <source>
        <dbReference type="EMBL" id="XBH14324.1"/>
    </source>
</evidence>
<protein>
    <submittedName>
        <fullName evidence="2">Uncharacterized protein</fullName>
    </submittedName>
</protein>
<gene>
    <name evidence="2" type="ORF">P4G45_04005</name>
    <name evidence="3" type="ORF">P8936_03970</name>
</gene>
<evidence type="ECO:0000313" key="2">
    <source>
        <dbReference type="EMBL" id="XBH10897.1"/>
    </source>
</evidence>
<organism evidence="2">
    <name type="scientific">Edaphobacter paludis</name>
    <dbReference type="NCBI Taxonomy" id="3035702"/>
    <lineage>
        <taxon>Bacteria</taxon>
        <taxon>Pseudomonadati</taxon>
        <taxon>Acidobacteriota</taxon>
        <taxon>Terriglobia</taxon>
        <taxon>Terriglobales</taxon>
        <taxon>Acidobacteriaceae</taxon>
        <taxon>Edaphobacter</taxon>
    </lineage>
</organism>
<proteinExistence type="predicted"/>